<dbReference type="InterPro" id="IPR000291">
    <property type="entry name" value="D-Ala_lig_Van_CS"/>
</dbReference>
<keyword evidence="7 16" id="KW-0547">Nucleotide-binding</keyword>
<evidence type="ECO:0000313" key="19">
    <source>
        <dbReference type="Proteomes" id="UP000683507"/>
    </source>
</evidence>
<dbReference type="Gene3D" id="3.30.1490.20">
    <property type="entry name" value="ATP-grasp fold, A domain"/>
    <property type="match status" value="1"/>
</dbReference>
<comment type="function">
    <text evidence="13">Cell wall formation.</text>
</comment>
<dbReference type="InterPro" id="IPR011127">
    <property type="entry name" value="Dala_Dala_lig_N"/>
</dbReference>
<dbReference type="RefSeq" id="WP_258542667.1">
    <property type="nucleotide sequence ID" value="NZ_OU015584.1"/>
</dbReference>
<evidence type="ECO:0000256" key="11">
    <source>
        <dbReference type="ARBA" id="ARBA00023316"/>
    </source>
</evidence>
<evidence type="ECO:0000256" key="15">
    <source>
        <dbReference type="PIRSR" id="PIRSR039102-3"/>
    </source>
</evidence>
<accession>A0A916JP63</accession>
<dbReference type="PROSITE" id="PS00844">
    <property type="entry name" value="DALA_DALA_LIGASE_2"/>
    <property type="match status" value="1"/>
</dbReference>
<feature type="active site" evidence="14">
    <location>
        <position position="164"/>
    </location>
</feature>
<dbReference type="AlphaFoldDB" id="A0A916JP63"/>
<organism evidence="18 19">
    <name type="scientific">Parvicella tangerina</name>
    <dbReference type="NCBI Taxonomy" id="2829795"/>
    <lineage>
        <taxon>Bacteria</taxon>
        <taxon>Pseudomonadati</taxon>
        <taxon>Bacteroidota</taxon>
        <taxon>Flavobacteriia</taxon>
        <taxon>Flavobacteriales</taxon>
        <taxon>Parvicellaceae</taxon>
        <taxon>Parvicella</taxon>
    </lineage>
</organism>
<dbReference type="GO" id="GO:0071555">
    <property type="term" value="P:cell wall organization"/>
    <property type="evidence" value="ECO:0007669"/>
    <property type="project" value="UniProtKB-KW"/>
</dbReference>
<feature type="binding site" evidence="15">
    <location>
        <position position="290"/>
    </location>
    <ligand>
        <name>Mg(2+)</name>
        <dbReference type="ChEBI" id="CHEBI:18420"/>
        <label>2</label>
    </ligand>
</feature>
<protein>
    <recommendedName>
        <fullName evidence="4 13">D-alanine--D-alanine ligase</fullName>
        <ecNumber evidence="4 13">6.3.2.4</ecNumber>
    </recommendedName>
    <alternativeName>
        <fullName evidence="13">D-Ala-D-Ala ligase</fullName>
    </alternativeName>
    <alternativeName>
        <fullName evidence="13">D-alanylalanine synthetase</fullName>
    </alternativeName>
</protein>
<keyword evidence="19" id="KW-1185">Reference proteome</keyword>
<keyword evidence="10 13" id="KW-0573">Peptidoglycan synthesis</keyword>
<dbReference type="EMBL" id="OU015584">
    <property type="protein sequence ID" value="CAG5084328.1"/>
    <property type="molecule type" value="Genomic_DNA"/>
</dbReference>
<dbReference type="Gene3D" id="3.30.470.20">
    <property type="entry name" value="ATP-grasp fold, B domain"/>
    <property type="match status" value="1"/>
</dbReference>
<evidence type="ECO:0000256" key="14">
    <source>
        <dbReference type="PIRSR" id="PIRSR039102-1"/>
    </source>
</evidence>
<dbReference type="NCBIfam" id="NF002527">
    <property type="entry name" value="PRK01966.1-3"/>
    <property type="match status" value="1"/>
</dbReference>
<keyword evidence="15" id="KW-0479">Metal-binding</keyword>
<dbReference type="SUPFAM" id="SSF52440">
    <property type="entry name" value="PreATP-grasp domain"/>
    <property type="match status" value="1"/>
</dbReference>
<dbReference type="PROSITE" id="PS00843">
    <property type="entry name" value="DALA_DALA_LIGASE_1"/>
    <property type="match status" value="1"/>
</dbReference>
<proteinExistence type="inferred from homology"/>
<evidence type="ECO:0000256" key="16">
    <source>
        <dbReference type="PROSITE-ProRule" id="PRU00409"/>
    </source>
</evidence>
<keyword evidence="6 13" id="KW-0436">Ligase</keyword>
<evidence type="ECO:0000256" key="5">
    <source>
        <dbReference type="ARBA" id="ARBA00022490"/>
    </source>
</evidence>
<evidence type="ECO:0000256" key="10">
    <source>
        <dbReference type="ARBA" id="ARBA00022984"/>
    </source>
</evidence>
<comment type="cofactor">
    <cofactor evidence="15">
        <name>Mg(2+)</name>
        <dbReference type="ChEBI" id="CHEBI:18420"/>
    </cofactor>
    <cofactor evidence="15">
        <name>Mn(2+)</name>
        <dbReference type="ChEBI" id="CHEBI:29035"/>
    </cofactor>
    <text evidence="15">Binds 2 magnesium or manganese ions per subunit.</text>
</comment>
<dbReference type="PANTHER" id="PTHR23132:SF23">
    <property type="entry name" value="D-ALANINE--D-ALANINE LIGASE B"/>
    <property type="match status" value="1"/>
</dbReference>
<keyword evidence="8 16" id="KW-0067">ATP-binding</keyword>
<comment type="similarity">
    <text evidence="3 13">Belongs to the D-alanine--D-alanine ligase family.</text>
</comment>
<dbReference type="EC" id="6.3.2.4" evidence="4 13"/>
<comment type="cofactor">
    <cofactor evidence="1">
        <name>Mn(2+)</name>
        <dbReference type="ChEBI" id="CHEBI:29035"/>
    </cofactor>
</comment>
<dbReference type="GO" id="GO:0046872">
    <property type="term" value="F:metal ion binding"/>
    <property type="evidence" value="ECO:0007669"/>
    <property type="project" value="UniProtKB-KW"/>
</dbReference>
<evidence type="ECO:0000256" key="13">
    <source>
        <dbReference type="HAMAP-Rule" id="MF_00047"/>
    </source>
</evidence>
<dbReference type="GO" id="GO:0005737">
    <property type="term" value="C:cytoplasm"/>
    <property type="evidence" value="ECO:0007669"/>
    <property type="project" value="UniProtKB-SubCell"/>
</dbReference>
<dbReference type="HAMAP" id="MF_00047">
    <property type="entry name" value="Dala_Dala_lig"/>
    <property type="match status" value="1"/>
</dbReference>
<dbReference type="Pfam" id="PF01820">
    <property type="entry name" value="Dala_Dala_lig_N"/>
    <property type="match status" value="1"/>
</dbReference>
<feature type="binding site" evidence="15">
    <location>
        <position position="288"/>
    </location>
    <ligand>
        <name>Mg(2+)</name>
        <dbReference type="ChEBI" id="CHEBI:18420"/>
        <label>1</label>
    </ligand>
</feature>
<evidence type="ECO:0000256" key="6">
    <source>
        <dbReference type="ARBA" id="ARBA00022598"/>
    </source>
</evidence>
<evidence type="ECO:0000256" key="4">
    <source>
        <dbReference type="ARBA" id="ARBA00012216"/>
    </source>
</evidence>
<dbReference type="InterPro" id="IPR013815">
    <property type="entry name" value="ATP_grasp_subdomain_1"/>
</dbReference>
<evidence type="ECO:0000256" key="8">
    <source>
        <dbReference type="ARBA" id="ARBA00022840"/>
    </source>
</evidence>
<dbReference type="GO" id="GO:0005524">
    <property type="term" value="F:ATP binding"/>
    <property type="evidence" value="ECO:0007669"/>
    <property type="project" value="UniProtKB-UniRule"/>
</dbReference>
<feature type="active site" evidence="14">
    <location>
        <position position="299"/>
    </location>
</feature>
<evidence type="ECO:0000259" key="17">
    <source>
        <dbReference type="PROSITE" id="PS50975"/>
    </source>
</evidence>
<feature type="active site" evidence="14">
    <location>
        <position position="14"/>
    </location>
</feature>
<dbReference type="NCBIfam" id="TIGR01205">
    <property type="entry name" value="D_ala_D_alaTIGR"/>
    <property type="match status" value="1"/>
</dbReference>
<feature type="binding site" evidence="15">
    <location>
        <position position="276"/>
    </location>
    <ligand>
        <name>Mg(2+)</name>
        <dbReference type="ChEBI" id="CHEBI:18420"/>
        <label>1</label>
    </ligand>
</feature>
<feature type="binding site" evidence="15">
    <location>
        <position position="288"/>
    </location>
    <ligand>
        <name>Mg(2+)</name>
        <dbReference type="ChEBI" id="CHEBI:18420"/>
        <label>2</label>
    </ligand>
</feature>
<dbReference type="InterPro" id="IPR005905">
    <property type="entry name" value="D_ala_D_ala"/>
</dbReference>
<comment type="subcellular location">
    <subcellularLocation>
        <location evidence="2 13">Cytoplasm</location>
    </subcellularLocation>
</comment>
<evidence type="ECO:0000256" key="1">
    <source>
        <dbReference type="ARBA" id="ARBA00001936"/>
    </source>
</evidence>
<dbReference type="SUPFAM" id="SSF56059">
    <property type="entry name" value="Glutathione synthetase ATP-binding domain-like"/>
    <property type="match status" value="1"/>
</dbReference>
<feature type="domain" description="ATP-grasp" evidence="17">
    <location>
        <begin position="120"/>
        <end position="321"/>
    </location>
</feature>
<dbReference type="Pfam" id="PF07478">
    <property type="entry name" value="Dala_Dala_lig_C"/>
    <property type="match status" value="1"/>
</dbReference>
<dbReference type="PANTHER" id="PTHR23132">
    <property type="entry name" value="D-ALANINE--D-ALANINE LIGASE"/>
    <property type="match status" value="1"/>
</dbReference>
<evidence type="ECO:0000256" key="3">
    <source>
        <dbReference type="ARBA" id="ARBA00010871"/>
    </source>
</evidence>
<comment type="catalytic activity">
    <reaction evidence="12 13">
        <text>2 D-alanine + ATP = D-alanyl-D-alanine + ADP + phosphate + H(+)</text>
        <dbReference type="Rhea" id="RHEA:11224"/>
        <dbReference type="ChEBI" id="CHEBI:15378"/>
        <dbReference type="ChEBI" id="CHEBI:30616"/>
        <dbReference type="ChEBI" id="CHEBI:43474"/>
        <dbReference type="ChEBI" id="CHEBI:57416"/>
        <dbReference type="ChEBI" id="CHEBI:57822"/>
        <dbReference type="ChEBI" id="CHEBI:456216"/>
        <dbReference type="EC" id="6.3.2.4"/>
    </reaction>
</comment>
<dbReference type="InterPro" id="IPR011761">
    <property type="entry name" value="ATP-grasp"/>
</dbReference>
<comment type="pathway">
    <text evidence="13">Cell wall biogenesis; peptidoglycan biosynthesis.</text>
</comment>
<dbReference type="Proteomes" id="UP000683507">
    <property type="component" value="Chromosome"/>
</dbReference>
<dbReference type="PIRSF" id="PIRSF039102">
    <property type="entry name" value="Ddl/VanB"/>
    <property type="match status" value="1"/>
</dbReference>
<dbReference type="GO" id="GO:0009252">
    <property type="term" value="P:peptidoglycan biosynthetic process"/>
    <property type="evidence" value="ECO:0007669"/>
    <property type="project" value="UniProtKB-UniRule"/>
</dbReference>
<keyword evidence="15" id="KW-0460">Magnesium</keyword>
<keyword evidence="5 13" id="KW-0963">Cytoplasm</keyword>
<evidence type="ECO:0000256" key="9">
    <source>
        <dbReference type="ARBA" id="ARBA00022960"/>
    </source>
</evidence>
<keyword evidence="15" id="KW-0464">Manganese</keyword>
<dbReference type="KEGG" id="ptan:CRYO30217_02437"/>
<dbReference type="GO" id="GO:0008716">
    <property type="term" value="F:D-alanine-D-alanine ligase activity"/>
    <property type="evidence" value="ECO:0007669"/>
    <property type="project" value="UniProtKB-UniRule"/>
</dbReference>
<name>A0A916JP63_9FLAO</name>
<dbReference type="InterPro" id="IPR011095">
    <property type="entry name" value="Dala_Dala_lig_C"/>
</dbReference>
<sequence>MINVAVIEGGYSHEKVVSLKSAQTILEHLDKSKYKVFRIRIDNDGWFFYSNDGKMFPVDKNDFSVEINGEKVNFDFAFIMIHGTPGEDGKLQGYFELLHIPYSTCNHLLTALTFNKFVCNRLLADFGFSVAKAVMLNRGEAFDEDQIIQKIGLPCFVKPADGGSSFGVTKVKEQSQLAEAIRFATEEGNGTQALIESFMEGTEVSNGVYRNQSGIQVLPVTEIVSENEFFDFDAKYKGQSQEITPARISEEMTERIQWITEQIYDKLELVGICRIDYIIIGSEPHVIEINTVPGMSGESIVPKMARAAELPLPQLFDEVITYAMKG</sequence>
<dbReference type="InterPro" id="IPR016185">
    <property type="entry name" value="PreATP-grasp_dom_sf"/>
</dbReference>
<reference evidence="18" key="1">
    <citation type="submission" date="2021-04" db="EMBL/GenBank/DDBJ databases">
        <authorList>
            <person name="Rodrigo-Torres L."/>
            <person name="Arahal R. D."/>
            <person name="Lucena T."/>
        </authorList>
    </citation>
    <scope>NUCLEOTIDE SEQUENCE</scope>
    <source>
        <strain evidence="18">AS29M-1</strain>
    </source>
</reference>
<keyword evidence="9 13" id="KW-0133">Cell shape</keyword>
<evidence type="ECO:0000256" key="2">
    <source>
        <dbReference type="ARBA" id="ARBA00004496"/>
    </source>
</evidence>
<evidence type="ECO:0000256" key="7">
    <source>
        <dbReference type="ARBA" id="ARBA00022741"/>
    </source>
</evidence>
<evidence type="ECO:0000313" key="18">
    <source>
        <dbReference type="EMBL" id="CAG5084328.1"/>
    </source>
</evidence>
<dbReference type="Gene3D" id="3.40.50.20">
    <property type="match status" value="1"/>
</dbReference>
<evidence type="ECO:0000256" key="12">
    <source>
        <dbReference type="ARBA" id="ARBA00047614"/>
    </source>
</evidence>
<keyword evidence="11 13" id="KW-0961">Cell wall biogenesis/degradation</keyword>
<dbReference type="GO" id="GO:0008360">
    <property type="term" value="P:regulation of cell shape"/>
    <property type="evidence" value="ECO:0007669"/>
    <property type="project" value="UniProtKB-KW"/>
</dbReference>
<gene>
    <name evidence="18" type="primary">ddlA</name>
    <name evidence="13" type="synonym">ddl</name>
    <name evidence="18" type="ORF">CRYO30217_02437</name>
</gene>
<dbReference type="PROSITE" id="PS50975">
    <property type="entry name" value="ATP_GRASP"/>
    <property type="match status" value="1"/>
</dbReference>